<proteinExistence type="predicted"/>
<organism evidence="1 2">
    <name type="scientific">Ignelater luminosus</name>
    <name type="common">Cucubano</name>
    <name type="synonym">Pyrophorus luminosus</name>
    <dbReference type="NCBI Taxonomy" id="2038154"/>
    <lineage>
        <taxon>Eukaryota</taxon>
        <taxon>Metazoa</taxon>
        <taxon>Ecdysozoa</taxon>
        <taxon>Arthropoda</taxon>
        <taxon>Hexapoda</taxon>
        <taxon>Insecta</taxon>
        <taxon>Pterygota</taxon>
        <taxon>Neoptera</taxon>
        <taxon>Endopterygota</taxon>
        <taxon>Coleoptera</taxon>
        <taxon>Polyphaga</taxon>
        <taxon>Elateriformia</taxon>
        <taxon>Elateroidea</taxon>
        <taxon>Elateridae</taxon>
        <taxon>Agrypninae</taxon>
        <taxon>Pyrophorini</taxon>
        <taxon>Ignelater</taxon>
    </lineage>
</organism>
<dbReference type="Proteomes" id="UP000801492">
    <property type="component" value="Unassembled WGS sequence"/>
</dbReference>
<sequence>MSSSSGTETSPDDENEKNYNCIVESTKWCNTPPIQDLIRPNKEQDSYNKFRRCDCEHHNPPTNHSDIPRLHISQFAQNLASASGEECKFATKTIRYTDAAHLRIFKILYAACIRLHVAIISIHELPQYKHVHFTHLCKPYNRECRRVRTIDASERRKSKLAKYREIQPTNWENLLDYYDTAGRRILTVKCSGNLHTHLCGIKLVPHERLYQLSRKRPLENNRLGVSNHYLVLAKIVCRYNQRHPIVRNLEQEETDETVDGERFQSYLLKQESIHNLFQQRLEVELRNIKRNERIKEEYGNLKDVKSLKQIWTTSASPGSEYLSGLFTSSLQLGVQVKDISVALLILKTALDVCFIDTLQIWLYQRKRTKDPGWSGSLDTATVEHPQELQNSSCPVNLLFLNLTTTFIFSGKDSPSCYQMNVQEIASAKETVLAIQLCAVIALGHGHQNRIHHPDVEDDAQKDKIVYPVV</sequence>
<name>A0A8K0C4V7_IGNLU</name>
<dbReference type="EMBL" id="VTPC01090904">
    <property type="protein sequence ID" value="KAF2880805.1"/>
    <property type="molecule type" value="Genomic_DNA"/>
</dbReference>
<reference evidence="1" key="1">
    <citation type="submission" date="2019-08" db="EMBL/GenBank/DDBJ databases">
        <title>The genome of the North American firefly Photinus pyralis.</title>
        <authorList>
            <consortium name="Photinus pyralis genome working group"/>
            <person name="Fallon T.R."/>
            <person name="Sander Lower S.E."/>
            <person name="Weng J.-K."/>
        </authorList>
    </citation>
    <scope>NUCLEOTIDE SEQUENCE</scope>
    <source>
        <strain evidence="1">TRF0915ILg1</strain>
        <tissue evidence="1">Whole body</tissue>
    </source>
</reference>
<keyword evidence="2" id="KW-1185">Reference proteome</keyword>
<comment type="caution">
    <text evidence="1">The sequence shown here is derived from an EMBL/GenBank/DDBJ whole genome shotgun (WGS) entry which is preliminary data.</text>
</comment>
<evidence type="ECO:0000313" key="2">
    <source>
        <dbReference type="Proteomes" id="UP000801492"/>
    </source>
</evidence>
<gene>
    <name evidence="1" type="ORF">ILUMI_25362</name>
</gene>
<dbReference type="AlphaFoldDB" id="A0A8K0C4V7"/>
<evidence type="ECO:0000313" key="1">
    <source>
        <dbReference type="EMBL" id="KAF2880805.1"/>
    </source>
</evidence>
<protein>
    <submittedName>
        <fullName evidence="1">Uncharacterized protein</fullName>
    </submittedName>
</protein>
<accession>A0A8K0C4V7</accession>